<protein>
    <submittedName>
        <fullName evidence="1">Uncharacterized protein</fullName>
    </submittedName>
</protein>
<dbReference type="GeneID" id="19334577"/>
<sequence length="53" mass="5741">MERKASADGRHQKARSIPTCRDEGISILNEAGGAWTELLAARPAYEGLNVSSR</sequence>
<evidence type="ECO:0000313" key="2">
    <source>
        <dbReference type="Proteomes" id="UP000016932"/>
    </source>
</evidence>
<name>M3B9V2_PSEFD</name>
<dbReference type="RefSeq" id="XP_007923453.1">
    <property type="nucleotide sequence ID" value="XM_007925262.1"/>
</dbReference>
<proteinExistence type="predicted"/>
<accession>M3B9V2</accession>
<dbReference type="AlphaFoldDB" id="M3B9V2"/>
<keyword evidence="2" id="KW-1185">Reference proteome</keyword>
<organism evidence="1 2">
    <name type="scientific">Pseudocercospora fijiensis (strain CIRAD86)</name>
    <name type="common">Black leaf streak disease fungus</name>
    <name type="synonym">Mycosphaerella fijiensis</name>
    <dbReference type="NCBI Taxonomy" id="383855"/>
    <lineage>
        <taxon>Eukaryota</taxon>
        <taxon>Fungi</taxon>
        <taxon>Dikarya</taxon>
        <taxon>Ascomycota</taxon>
        <taxon>Pezizomycotina</taxon>
        <taxon>Dothideomycetes</taxon>
        <taxon>Dothideomycetidae</taxon>
        <taxon>Mycosphaerellales</taxon>
        <taxon>Mycosphaerellaceae</taxon>
        <taxon>Pseudocercospora</taxon>
    </lineage>
</organism>
<reference evidence="1 2" key="1">
    <citation type="journal article" date="2012" name="PLoS Pathog.">
        <title>Diverse lifestyles and strategies of plant pathogenesis encoded in the genomes of eighteen Dothideomycetes fungi.</title>
        <authorList>
            <person name="Ohm R.A."/>
            <person name="Feau N."/>
            <person name="Henrissat B."/>
            <person name="Schoch C.L."/>
            <person name="Horwitz B.A."/>
            <person name="Barry K.W."/>
            <person name="Condon B.J."/>
            <person name="Copeland A.C."/>
            <person name="Dhillon B."/>
            <person name="Glaser F."/>
            <person name="Hesse C.N."/>
            <person name="Kosti I."/>
            <person name="LaButti K."/>
            <person name="Lindquist E.A."/>
            <person name="Lucas S."/>
            <person name="Salamov A.A."/>
            <person name="Bradshaw R.E."/>
            <person name="Ciuffetti L."/>
            <person name="Hamelin R.C."/>
            <person name="Kema G.H.J."/>
            <person name="Lawrence C."/>
            <person name="Scott J.A."/>
            <person name="Spatafora J.W."/>
            <person name="Turgeon B.G."/>
            <person name="de Wit P.J.G.M."/>
            <person name="Zhong S."/>
            <person name="Goodwin S.B."/>
            <person name="Grigoriev I.V."/>
        </authorList>
    </citation>
    <scope>NUCLEOTIDE SEQUENCE [LARGE SCALE GENOMIC DNA]</scope>
    <source>
        <strain evidence="1 2">CIRAD86</strain>
    </source>
</reference>
<dbReference type="KEGG" id="pfj:MYCFIDRAFT_181846"/>
<dbReference type="Proteomes" id="UP000016932">
    <property type="component" value="Unassembled WGS sequence"/>
</dbReference>
<evidence type="ECO:0000313" key="1">
    <source>
        <dbReference type="EMBL" id="EME86038.1"/>
    </source>
</evidence>
<dbReference type="HOGENOM" id="CLU_3069727_0_0_1"/>
<dbReference type="EMBL" id="KB446556">
    <property type="protein sequence ID" value="EME86038.1"/>
    <property type="molecule type" value="Genomic_DNA"/>
</dbReference>
<dbReference type="VEuPathDB" id="FungiDB:MYCFIDRAFT_181846"/>
<gene>
    <name evidence="1" type="ORF">MYCFIDRAFT_181846</name>
</gene>